<proteinExistence type="predicted"/>
<dbReference type="OrthoDB" id="9987617at2"/>
<feature type="transmembrane region" description="Helical" evidence="1">
    <location>
        <begin position="12"/>
        <end position="35"/>
    </location>
</feature>
<dbReference type="EMBL" id="CP014206">
    <property type="protein sequence ID" value="AMK11713.1"/>
    <property type="molecule type" value="Genomic_DNA"/>
</dbReference>
<keyword evidence="1" id="KW-0812">Transmembrane</keyword>
<reference evidence="2 4" key="1">
    <citation type="journal article" date="2016" name="Front. Microbiol.">
        <title>Genome Sequence of the Piezophilic, Mesophilic Sulfate-Reducing Bacterium Desulfovibrio indicus J2T.</title>
        <authorList>
            <person name="Cao J."/>
            <person name="Maignien L."/>
            <person name="Shao Z."/>
            <person name="Alain K."/>
            <person name="Jebbar M."/>
        </authorList>
    </citation>
    <scope>NUCLEOTIDE SEQUENCE [LARGE SCALE GENOMIC DNA]</scope>
    <source>
        <strain evidence="2 4">J2</strain>
    </source>
</reference>
<protein>
    <submittedName>
        <fullName evidence="3">Uncharacterized protein</fullName>
    </submittedName>
</protein>
<sequence>MENLVAASGGVIWLALSLLSLVLCLFLALAPLFVWKWTKATKEETTRLNDNLIVLVTMLKRWETRYLLVDGEQPPKSEGERLHR</sequence>
<dbReference type="RefSeq" id="WP_066803940.1">
    <property type="nucleotide sequence ID" value="NZ_CP014206.1"/>
</dbReference>
<name>A0A126QNU3_9BACT</name>
<dbReference type="KEGG" id="dej:AWY79_11600"/>
<gene>
    <name evidence="2" type="ORF">AWY79_11600</name>
    <name evidence="3" type="ORF">EDC59_10656</name>
</gene>
<dbReference type="EMBL" id="SOBK01000006">
    <property type="protein sequence ID" value="TDT88244.1"/>
    <property type="molecule type" value="Genomic_DNA"/>
</dbReference>
<accession>A0A126QNU3</accession>
<evidence type="ECO:0000313" key="3">
    <source>
        <dbReference type="EMBL" id="TDT88244.1"/>
    </source>
</evidence>
<organism evidence="3 5">
    <name type="scientific">Pseudodesulfovibrio indicus</name>
    <dbReference type="NCBI Taxonomy" id="1716143"/>
    <lineage>
        <taxon>Bacteria</taxon>
        <taxon>Pseudomonadati</taxon>
        <taxon>Thermodesulfobacteriota</taxon>
        <taxon>Desulfovibrionia</taxon>
        <taxon>Desulfovibrionales</taxon>
        <taxon>Desulfovibrionaceae</taxon>
    </lineage>
</organism>
<keyword evidence="1" id="KW-1133">Transmembrane helix</keyword>
<dbReference type="Proteomes" id="UP000295506">
    <property type="component" value="Unassembled WGS sequence"/>
</dbReference>
<keyword evidence="4" id="KW-1185">Reference proteome</keyword>
<evidence type="ECO:0000313" key="2">
    <source>
        <dbReference type="EMBL" id="AMK11713.1"/>
    </source>
</evidence>
<keyword evidence="1" id="KW-0472">Membrane</keyword>
<evidence type="ECO:0000313" key="4">
    <source>
        <dbReference type="Proteomes" id="UP000055611"/>
    </source>
</evidence>
<reference evidence="3 5" key="2">
    <citation type="submission" date="2019-03" db="EMBL/GenBank/DDBJ databases">
        <title>Genomic Encyclopedia of Type Strains, Phase IV (KMG-IV): sequencing the most valuable type-strain genomes for metagenomic binning, comparative biology and taxonomic classification.</title>
        <authorList>
            <person name="Goeker M."/>
        </authorList>
    </citation>
    <scope>NUCLEOTIDE SEQUENCE [LARGE SCALE GENOMIC DNA]</scope>
    <source>
        <strain evidence="3 5">DSM 101483</strain>
    </source>
</reference>
<evidence type="ECO:0000256" key="1">
    <source>
        <dbReference type="SAM" id="Phobius"/>
    </source>
</evidence>
<dbReference type="Proteomes" id="UP000055611">
    <property type="component" value="Chromosome"/>
</dbReference>
<dbReference type="AlphaFoldDB" id="A0A126QNU3"/>
<evidence type="ECO:0000313" key="5">
    <source>
        <dbReference type="Proteomes" id="UP000295506"/>
    </source>
</evidence>